<feature type="region of interest" description="Disordered" evidence="1">
    <location>
        <begin position="581"/>
        <end position="609"/>
    </location>
</feature>
<dbReference type="AlphaFoldDB" id="A0A482VAE8"/>
<organism evidence="3 4">
    <name type="scientific">Asbolus verrucosus</name>
    <name type="common">Desert ironclad beetle</name>
    <dbReference type="NCBI Taxonomy" id="1661398"/>
    <lineage>
        <taxon>Eukaryota</taxon>
        <taxon>Metazoa</taxon>
        <taxon>Ecdysozoa</taxon>
        <taxon>Arthropoda</taxon>
        <taxon>Hexapoda</taxon>
        <taxon>Insecta</taxon>
        <taxon>Pterygota</taxon>
        <taxon>Neoptera</taxon>
        <taxon>Endopterygota</taxon>
        <taxon>Coleoptera</taxon>
        <taxon>Polyphaga</taxon>
        <taxon>Cucujiformia</taxon>
        <taxon>Tenebrionidae</taxon>
        <taxon>Pimeliinae</taxon>
        <taxon>Asbolus</taxon>
    </lineage>
</organism>
<dbReference type="EMBL" id="QDEB01121721">
    <property type="protein sequence ID" value="RZB40172.1"/>
    <property type="molecule type" value="Genomic_DNA"/>
</dbReference>
<accession>A0A482VAE8</accession>
<keyword evidence="2" id="KW-1133">Transmembrane helix</keyword>
<feature type="region of interest" description="Disordered" evidence="1">
    <location>
        <begin position="456"/>
        <end position="486"/>
    </location>
</feature>
<keyword evidence="4" id="KW-1185">Reference proteome</keyword>
<feature type="transmembrane region" description="Helical" evidence="2">
    <location>
        <begin position="253"/>
        <end position="277"/>
    </location>
</feature>
<feature type="compositionally biased region" description="Basic and acidic residues" evidence="1">
    <location>
        <begin position="461"/>
        <end position="476"/>
    </location>
</feature>
<sequence>LLLLENDYQAQKSYRFEDFFWTGSGDGSSDGDGDYPWVTDQPTTIYKTKTVLSTIYMETPSTARNSSIADNTTKCSFNCEAPSLATDEITPTPTLNPDEITTEEGFFDADRQFWLLTVLKSDGKDPVIIDLKNSLAKLYKTAFQRQQERHLGIMSRNKREATENEFKKISEKPVKVYIHNLEKSKLNGDEKIEVLYHVSVSGKPVDAVTAAEDMTLISDDEVRNELGYPFLIKAEPYLKPAPPQSLSRAKNTWIFIGVSIVALIIILLVVAFLTLALTKRKKTPASAGIDNRRQIFERGVGGVDNNAFVHHETKPERSDQSPTYINFRNQPSNQTVRSGISVNRPPSSISSTSSSSTSLDISPLMDMKKQRTPPKKPPRPKAAVNIKRIAPELFDSDSSGSKRDSPDTIFVGNYDPGVVSPKSYLSMPSVKAFPRGSMPEPLNKVLEPVSVLHLDMPDDEGPMHHEPSRRRSDSKHSLTRHGSIGTVEDPGVIGPVVWNMHCQRLQHGVSVDEGIDDLKVASNVSRMRKRFHDLLDDTFSLFGSRRGSPVDNSKPPPIEVKSHSAISNRPNEEIQATIRPRPKTTDPRRVIQSPGSTKPRGAWASTAPSPLIRPLSADISKPRINVDHVLAEGKFKANDPAVPLIAAIKSEIEKCSLPGSTADLRQ</sequence>
<comment type="caution">
    <text evidence="3">The sequence shown here is derived from an EMBL/GenBank/DDBJ whole genome shotgun (WGS) entry which is preliminary data.</text>
</comment>
<feature type="compositionally biased region" description="Polar residues" evidence="1">
    <location>
        <begin position="320"/>
        <end position="345"/>
    </location>
</feature>
<evidence type="ECO:0000256" key="2">
    <source>
        <dbReference type="SAM" id="Phobius"/>
    </source>
</evidence>
<protein>
    <submittedName>
        <fullName evidence="3">Uncharacterized protein</fullName>
    </submittedName>
</protein>
<feature type="region of interest" description="Disordered" evidence="1">
    <location>
        <begin position="311"/>
        <end position="384"/>
    </location>
</feature>
<dbReference type="OrthoDB" id="6624682at2759"/>
<dbReference type="InterPro" id="IPR024606">
    <property type="entry name" value="KIAA1549"/>
</dbReference>
<gene>
    <name evidence="3" type="ORF">BDFB_005771</name>
</gene>
<proteinExistence type="predicted"/>
<keyword evidence="2" id="KW-0812">Transmembrane</keyword>
<name>A0A482VAE8_ASBVE</name>
<keyword evidence="2" id="KW-0472">Membrane</keyword>
<evidence type="ECO:0000256" key="1">
    <source>
        <dbReference type="SAM" id="MobiDB-lite"/>
    </source>
</evidence>
<feature type="non-terminal residue" evidence="3">
    <location>
        <position position="666"/>
    </location>
</feature>
<dbReference type="Pfam" id="PF12877">
    <property type="entry name" value="KIAA1549"/>
    <property type="match status" value="1"/>
</dbReference>
<evidence type="ECO:0000313" key="4">
    <source>
        <dbReference type="Proteomes" id="UP000292052"/>
    </source>
</evidence>
<reference evidence="3 4" key="1">
    <citation type="submission" date="2017-03" db="EMBL/GenBank/DDBJ databases">
        <title>Genome of the blue death feigning beetle - Asbolus verrucosus.</title>
        <authorList>
            <person name="Rider S.D."/>
        </authorList>
    </citation>
    <scope>NUCLEOTIDE SEQUENCE [LARGE SCALE GENOMIC DNA]</scope>
    <source>
        <strain evidence="3">Butters</strain>
        <tissue evidence="3">Head and leg muscle</tissue>
    </source>
</reference>
<feature type="compositionally biased region" description="Basic residues" evidence="1">
    <location>
        <begin position="370"/>
        <end position="379"/>
    </location>
</feature>
<dbReference type="Proteomes" id="UP000292052">
    <property type="component" value="Unassembled WGS sequence"/>
</dbReference>
<dbReference type="STRING" id="1661398.A0A482VAE8"/>
<feature type="compositionally biased region" description="Low complexity" evidence="1">
    <location>
        <begin position="346"/>
        <end position="364"/>
    </location>
</feature>
<evidence type="ECO:0000313" key="3">
    <source>
        <dbReference type="EMBL" id="RZB40172.1"/>
    </source>
</evidence>
<feature type="region of interest" description="Disordered" evidence="1">
    <location>
        <begin position="544"/>
        <end position="563"/>
    </location>
</feature>
<feature type="non-terminal residue" evidence="3">
    <location>
        <position position="1"/>
    </location>
</feature>